<dbReference type="RefSeq" id="WP_146903554.1">
    <property type="nucleotide sequence ID" value="NZ_BJYS01000044.1"/>
</dbReference>
<evidence type="ECO:0000256" key="2">
    <source>
        <dbReference type="SAM" id="Phobius"/>
    </source>
</evidence>
<name>A0A512B487_9BACT</name>
<comment type="caution">
    <text evidence="3">The sequence shown here is derived from an EMBL/GenBank/DDBJ whole genome shotgun (WGS) entry which is preliminary data.</text>
</comment>
<feature type="transmembrane region" description="Helical" evidence="2">
    <location>
        <begin position="43"/>
        <end position="62"/>
    </location>
</feature>
<dbReference type="Proteomes" id="UP000321532">
    <property type="component" value="Unassembled WGS sequence"/>
</dbReference>
<evidence type="ECO:0000313" key="4">
    <source>
        <dbReference type="Proteomes" id="UP000321532"/>
    </source>
</evidence>
<feature type="compositionally biased region" description="Low complexity" evidence="1">
    <location>
        <begin position="94"/>
        <end position="105"/>
    </location>
</feature>
<accession>A0A512B487</accession>
<evidence type="ECO:0000313" key="3">
    <source>
        <dbReference type="EMBL" id="GEO06783.1"/>
    </source>
</evidence>
<sequence>MEPEEIDKLFKNRLGNLPVPPSADAWMRLQQKMEPPKKERTMWIYYAAASVVILLISGLLLLRNYNPEPTATVAQTEVTMPTEKNNSKNPITQATTPPETTSTSETAVIAQVDKKAEVVNREPKLEIRKETTRKNTDAKLAQVKPKGAGKKSGSELPATPTVDTKKDNAPALALENKTIIAPDNQSVAANKEINNQVVQVLVKQDNTDEAALAYNTETDLRENISKKGALLKNIYKQARNLKNGEPVELAALGLTPEKINSEKENIKQKLNKVISL</sequence>
<feature type="region of interest" description="Disordered" evidence="1">
    <location>
        <begin position="80"/>
        <end position="105"/>
    </location>
</feature>
<feature type="compositionally biased region" description="Basic and acidic residues" evidence="1">
    <location>
        <begin position="128"/>
        <end position="137"/>
    </location>
</feature>
<gene>
    <name evidence="3" type="ORF">AAE02nite_44470</name>
</gene>
<keyword evidence="2" id="KW-0812">Transmembrane</keyword>
<proteinExistence type="predicted"/>
<dbReference type="AlphaFoldDB" id="A0A512B487"/>
<evidence type="ECO:0000256" key="1">
    <source>
        <dbReference type="SAM" id="MobiDB-lite"/>
    </source>
</evidence>
<feature type="region of interest" description="Disordered" evidence="1">
    <location>
        <begin position="128"/>
        <end position="169"/>
    </location>
</feature>
<protein>
    <submittedName>
        <fullName evidence="3">Uncharacterized protein</fullName>
    </submittedName>
</protein>
<keyword evidence="2" id="KW-0472">Membrane</keyword>
<reference evidence="3 4" key="1">
    <citation type="submission" date="2019-07" db="EMBL/GenBank/DDBJ databases">
        <title>Whole genome shotgun sequence of Adhaeribacter aerolatus NBRC 106133.</title>
        <authorList>
            <person name="Hosoyama A."/>
            <person name="Uohara A."/>
            <person name="Ohji S."/>
            <person name="Ichikawa N."/>
        </authorList>
    </citation>
    <scope>NUCLEOTIDE SEQUENCE [LARGE SCALE GENOMIC DNA]</scope>
    <source>
        <strain evidence="3 4">NBRC 106133</strain>
    </source>
</reference>
<keyword evidence="4" id="KW-1185">Reference proteome</keyword>
<dbReference type="EMBL" id="BJYS01000044">
    <property type="protein sequence ID" value="GEO06783.1"/>
    <property type="molecule type" value="Genomic_DNA"/>
</dbReference>
<keyword evidence="2" id="KW-1133">Transmembrane helix</keyword>
<feature type="compositionally biased region" description="Polar residues" evidence="1">
    <location>
        <begin position="80"/>
        <end position="93"/>
    </location>
</feature>
<dbReference type="OrthoDB" id="849204at2"/>
<organism evidence="3 4">
    <name type="scientific">Adhaeribacter aerolatus</name>
    <dbReference type="NCBI Taxonomy" id="670289"/>
    <lineage>
        <taxon>Bacteria</taxon>
        <taxon>Pseudomonadati</taxon>
        <taxon>Bacteroidota</taxon>
        <taxon>Cytophagia</taxon>
        <taxon>Cytophagales</taxon>
        <taxon>Hymenobacteraceae</taxon>
        <taxon>Adhaeribacter</taxon>
    </lineage>
</organism>